<keyword evidence="3" id="KW-1185">Reference proteome</keyword>
<organism evidence="2 3">
    <name type="scientific">Micromonospora robiginosa</name>
    <dbReference type="NCBI Taxonomy" id="2749844"/>
    <lineage>
        <taxon>Bacteria</taxon>
        <taxon>Bacillati</taxon>
        <taxon>Actinomycetota</taxon>
        <taxon>Actinomycetes</taxon>
        <taxon>Micromonosporales</taxon>
        <taxon>Micromonosporaceae</taxon>
        <taxon>Micromonospora</taxon>
    </lineage>
</organism>
<dbReference type="Proteomes" id="UP000510844">
    <property type="component" value="Chromosome"/>
</dbReference>
<keyword evidence="1" id="KW-0812">Transmembrane</keyword>
<feature type="transmembrane region" description="Helical" evidence="1">
    <location>
        <begin position="12"/>
        <end position="35"/>
    </location>
</feature>
<evidence type="ECO:0000256" key="1">
    <source>
        <dbReference type="SAM" id="Phobius"/>
    </source>
</evidence>
<reference evidence="3" key="1">
    <citation type="submission" date="2020-07" db="EMBL/GenBank/DDBJ databases">
        <title>A new Micromonospora strain with potent antibiotic activity isolated from the microbiome of a mid-Atlantic deep-sea sponge.</title>
        <authorList>
            <person name="Back C.R."/>
            <person name="Stennett H.L."/>
            <person name="Williams S.E."/>
            <person name="Wang L."/>
            <person name="Ojeda Gomez J."/>
            <person name="Abdulle O.M."/>
            <person name="Duffy T."/>
            <person name="Hendry K.R."/>
            <person name="Powell D."/>
            <person name="Stach J.E."/>
            <person name="Essex-Lopresti A.E."/>
            <person name="Willis C.L."/>
            <person name="Curnow P."/>
            <person name="Race P.R."/>
        </authorList>
    </citation>
    <scope>NUCLEOTIDE SEQUENCE [LARGE SCALE GENOMIC DNA]</scope>
    <source>
        <strain evidence="3">28ISP2-46</strain>
    </source>
</reference>
<sequence>MAGDAGPGGAREVLLVLAVAGAGLALAVVVAFGPWHPTGGGPPDRGAARTFNPG</sequence>
<dbReference type="RefSeq" id="WP_181570166.1">
    <property type="nucleotide sequence ID" value="NZ_CP059322.2"/>
</dbReference>
<evidence type="ECO:0000313" key="3">
    <source>
        <dbReference type="Proteomes" id="UP000510844"/>
    </source>
</evidence>
<protein>
    <submittedName>
        <fullName evidence="2">Uncharacterized protein</fullName>
    </submittedName>
</protein>
<dbReference type="EMBL" id="CP059322">
    <property type="protein sequence ID" value="QLQ37694.1"/>
    <property type="molecule type" value="Genomic_DNA"/>
</dbReference>
<proteinExistence type="predicted"/>
<keyword evidence="1" id="KW-1133">Transmembrane helix</keyword>
<evidence type="ECO:0000313" key="2">
    <source>
        <dbReference type="EMBL" id="QLQ37694.1"/>
    </source>
</evidence>
<dbReference type="KEGG" id="mfeu:H1D33_01985"/>
<gene>
    <name evidence="2" type="ORF">H1D33_01985</name>
</gene>
<keyword evidence="1" id="KW-0472">Membrane</keyword>
<reference evidence="2 3" key="2">
    <citation type="journal article" date="2021" name="Mar. Drugs">
        <title>A New Micromonospora Strain with Antibiotic Activity Isolated from the Microbiome of a Mid-Atlantic Deep-Sea Sponge.</title>
        <authorList>
            <person name="Back C.R."/>
            <person name="Stennett H.L."/>
            <person name="Williams S.E."/>
            <person name="Wang L."/>
            <person name="Ojeda Gomez J."/>
            <person name="Abdulle O.M."/>
            <person name="Duffy T."/>
            <person name="Neal C."/>
            <person name="Mantell J."/>
            <person name="Jepson M.A."/>
            <person name="Hendry K.R."/>
            <person name="Powell D."/>
            <person name="Stach J.E.M."/>
            <person name="Essex-Lopresti A.E."/>
            <person name="Willis C.L."/>
            <person name="Curnow P."/>
            <person name="Race P.R."/>
        </authorList>
    </citation>
    <scope>NUCLEOTIDE SEQUENCE [LARGE SCALE GENOMIC DNA]</scope>
    <source>
        <strain evidence="2 3">28ISP2-46</strain>
    </source>
</reference>
<dbReference type="AlphaFoldDB" id="A0A7L6B734"/>
<accession>A0A7L6B734</accession>
<name>A0A7L6B734_9ACTN</name>